<dbReference type="Pfam" id="PF00178">
    <property type="entry name" value="Ets"/>
    <property type="match status" value="1"/>
</dbReference>
<dbReference type="OrthoDB" id="10067219at2759"/>
<evidence type="ECO:0000256" key="2">
    <source>
        <dbReference type="ARBA" id="ARBA00005562"/>
    </source>
</evidence>
<evidence type="ECO:0000313" key="10">
    <source>
        <dbReference type="RefSeq" id="XP_018330862.1"/>
    </source>
</evidence>
<dbReference type="InParanoid" id="A0A1W4XDK8"/>
<evidence type="ECO:0000256" key="5">
    <source>
        <dbReference type="ARBA" id="ARBA00023242"/>
    </source>
</evidence>
<evidence type="ECO:0000256" key="1">
    <source>
        <dbReference type="ARBA" id="ARBA00004123"/>
    </source>
</evidence>
<evidence type="ECO:0000256" key="4">
    <source>
        <dbReference type="ARBA" id="ARBA00023125"/>
    </source>
</evidence>
<dbReference type="CTD" id="43236"/>
<dbReference type="Gene3D" id="1.10.150.50">
    <property type="entry name" value="Transcription Factor, Ets-1"/>
    <property type="match status" value="1"/>
</dbReference>
<keyword evidence="9" id="KW-1185">Reference proteome</keyword>
<dbReference type="PROSITE" id="PS00345">
    <property type="entry name" value="ETS_DOMAIN_1"/>
    <property type="match status" value="1"/>
</dbReference>
<dbReference type="FunFam" id="1.10.10.10:FF:000200">
    <property type="entry name" value="GA-binding protein alpha chain, putative"/>
    <property type="match status" value="1"/>
</dbReference>
<dbReference type="PROSITE" id="PS00346">
    <property type="entry name" value="ETS_DOMAIN_2"/>
    <property type="match status" value="1"/>
</dbReference>
<dbReference type="GO" id="GO:0000981">
    <property type="term" value="F:DNA-binding transcription factor activity, RNA polymerase II-specific"/>
    <property type="evidence" value="ECO:0007669"/>
    <property type="project" value="TreeGrafter"/>
</dbReference>
<protein>
    <submittedName>
        <fullName evidence="10">DNA-binding protein Ets97D</fullName>
    </submittedName>
</protein>
<evidence type="ECO:0000256" key="3">
    <source>
        <dbReference type="ARBA" id="ARBA00022553"/>
    </source>
</evidence>
<dbReference type="SUPFAM" id="SSF46785">
    <property type="entry name" value="Winged helix' DNA-binding domain"/>
    <property type="match status" value="1"/>
</dbReference>
<dbReference type="PRINTS" id="PR00454">
    <property type="entry name" value="ETSDOMAIN"/>
</dbReference>
<name>A0A1W4XDK8_AGRPL</name>
<comment type="subcellular location">
    <subcellularLocation>
        <location evidence="1 6">Nucleus</location>
    </subcellularLocation>
</comment>
<keyword evidence="5 6" id="KW-0539">Nucleus</keyword>
<dbReference type="GO" id="GO:0030154">
    <property type="term" value="P:cell differentiation"/>
    <property type="evidence" value="ECO:0007669"/>
    <property type="project" value="TreeGrafter"/>
</dbReference>
<dbReference type="KEGG" id="apln:108740861"/>
<organism evidence="9 10">
    <name type="scientific">Agrilus planipennis</name>
    <name type="common">Emerald ash borer</name>
    <name type="synonym">Agrilus marcopoli</name>
    <dbReference type="NCBI Taxonomy" id="224129"/>
    <lineage>
        <taxon>Eukaryota</taxon>
        <taxon>Metazoa</taxon>
        <taxon>Ecdysozoa</taxon>
        <taxon>Arthropoda</taxon>
        <taxon>Hexapoda</taxon>
        <taxon>Insecta</taxon>
        <taxon>Pterygota</taxon>
        <taxon>Neoptera</taxon>
        <taxon>Endopterygota</taxon>
        <taxon>Coleoptera</taxon>
        <taxon>Polyphaga</taxon>
        <taxon>Elateriformia</taxon>
        <taxon>Buprestoidea</taxon>
        <taxon>Buprestidae</taxon>
        <taxon>Agrilinae</taxon>
        <taxon>Agrilus</taxon>
    </lineage>
</organism>
<sequence>MENEVDIHCMNTNGVDLHETTISGNLVEGTQLEMINQFDNVVDFEDSLMQELDSDLMSIDTSDEGVIMQYMDIRDPLTKLRNLLESKLNIDLSDYSFYLQGTQFLENDRNLVDQCVQGEGLVQINCQIQPNLKQIDIIDVLKPADDYIDLDEEASNSPPVKAKEIKKIEKKQNVVQWQVDAPFRKEMQKLKIPSDPEEWDVVHVQHWVQWAVRQFNLTNIKLSDWSITGRDLFKMTHADFKTVVTKDPADIFWTHFELLRKMKLVTTMRVEAEMGETSAENINKRQPKLMKQSKMSRIMPCYPTAVHYFDSPNVGNRTGNNGQTQLWQFLLELLTSREYKSVIHWIGEDGEFKLSNPEVVAQLWGERKNKPTMNYEKLSRALRYYYDGDMISKVHGKRFVYKFVCDLKQLLGYSAVELAKLVNYGNPHHEDTS</sequence>
<feature type="domain" description="ETS" evidence="7">
    <location>
        <begin position="324"/>
        <end position="404"/>
    </location>
</feature>
<dbReference type="FunFam" id="3.10.20.90:FF:000251">
    <property type="entry name" value="DNA-binding protein Ets97D"/>
    <property type="match status" value="1"/>
</dbReference>
<keyword evidence="4 6" id="KW-0238">DNA-binding</keyword>
<dbReference type="SMART" id="SM00251">
    <property type="entry name" value="SAM_PNT"/>
    <property type="match status" value="1"/>
</dbReference>
<dbReference type="SUPFAM" id="SSF47769">
    <property type="entry name" value="SAM/Pointed domain"/>
    <property type="match status" value="1"/>
</dbReference>
<dbReference type="InterPro" id="IPR024668">
    <property type="entry name" value="GABP_asu_N"/>
</dbReference>
<dbReference type="Gene3D" id="1.10.10.10">
    <property type="entry name" value="Winged helix-like DNA-binding domain superfamily/Winged helix DNA-binding domain"/>
    <property type="match status" value="1"/>
</dbReference>
<dbReference type="GO" id="GO:0005634">
    <property type="term" value="C:nucleus"/>
    <property type="evidence" value="ECO:0007669"/>
    <property type="project" value="UniProtKB-SubCell"/>
</dbReference>
<dbReference type="PROSITE" id="PS50061">
    <property type="entry name" value="ETS_DOMAIN_3"/>
    <property type="match status" value="1"/>
</dbReference>
<keyword evidence="3" id="KW-0597">Phosphoprotein</keyword>
<dbReference type="Proteomes" id="UP000192223">
    <property type="component" value="Unplaced"/>
</dbReference>
<dbReference type="FunFam" id="1.10.150.50:FF:000039">
    <property type="entry name" value="GA-binding protein alpha chain, putative"/>
    <property type="match status" value="1"/>
</dbReference>
<dbReference type="Pfam" id="PF11620">
    <property type="entry name" value="GABP-alpha"/>
    <property type="match status" value="1"/>
</dbReference>
<dbReference type="PANTHER" id="PTHR11849">
    <property type="entry name" value="ETS"/>
    <property type="match status" value="1"/>
</dbReference>
<evidence type="ECO:0000259" key="8">
    <source>
        <dbReference type="PROSITE" id="PS51433"/>
    </source>
</evidence>
<dbReference type="GeneID" id="108740861"/>
<dbReference type="Pfam" id="PF02198">
    <property type="entry name" value="SAM_PNT"/>
    <property type="match status" value="1"/>
</dbReference>
<dbReference type="InterPro" id="IPR046328">
    <property type="entry name" value="ETS_fam"/>
</dbReference>
<dbReference type="PROSITE" id="PS51433">
    <property type="entry name" value="PNT"/>
    <property type="match status" value="1"/>
</dbReference>
<dbReference type="FunCoup" id="A0A1W4XDK8">
    <property type="interactions" value="2744"/>
</dbReference>
<dbReference type="STRING" id="224129.A0A1W4XDK8"/>
<dbReference type="InterPro" id="IPR036388">
    <property type="entry name" value="WH-like_DNA-bd_sf"/>
</dbReference>
<accession>A0A1W4XDK8</accession>
<dbReference type="AlphaFoldDB" id="A0A1W4XDK8"/>
<evidence type="ECO:0000259" key="7">
    <source>
        <dbReference type="PROSITE" id="PS50061"/>
    </source>
</evidence>
<proteinExistence type="inferred from homology"/>
<gene>
    <name evidence="10" type="primary">LOC108740861</name>
</gene>
<dbReference type="RefSeq" id="XP_018330862.1">
    <property type="nucleotide sequence ID" value="XM_018475360.2"/>
</dbReference>
<dbReference type="InterPro" id="IPR000418">
    <property type="entry name" value="Ets_dom"/>
</dbReference>
<dbReference type="GO" id="GO:0043565">
    <property type="term" value="F:sequence-specific DNA binding"/>
    <property type="evidence" value="ECO:0007669"/>
    <property type="project" value="InterPro"/>
</dbReference>
<dbReference type="InterPro" id="IPR013761">
    <property type="entry name" value="SAM/pointed_sf"/>
</dbReference>
<dbReference type="PANTHER" id="PTHR11849:SF195">
    <property type="entry name" value="GA-BINDING PROTEIN ALPHA CHAIN"/>
    <property type="match status" value="1"/>
</dbReference>
<reference evidence="10" key="1">
    <citation type="submission" date="2025-08" db="UniProtKB">
        <authorList>
            <consortium name="RefSeq"/>
        </authorList>
    </citation>
    <scope>IDENTIFICATION</scope>
    <source>
        <tissue evidence="10">Entire body</tissue>
    </source>
</reference>
<evidence type="ECO:0000256" key="6">
    <source>
        <dbReference type="RuleBase" id="RU004019"/>
    </source>
</evidence>
<dbReference type="InterPro" id="IPR003118">
    <property type="entry name" value="Pointed_dom"/>
</dbReference>
<dbReference type="Gene3D" id="3.10.20.90">
    <property type="entry name" value="Phosphatidylinositol 3-kinase Catalytic Subunit, Chain A, domain 1"/>
    <property type="match status" value="1"/>
</dbReference>
<dbReference type="InterPro" id="IPR036390">
    <property type="entry name" value="WH_DNA-bd_sf"/>
</dbReference>
<comment type="similarity">
    <text evidence="2 6">Belongs to the ETS family.</text>
</comment>
<dbReference type="SMART" id="SM00413">
    <property type="entry name" value="ETS"/>
    <property type="match status" value="1"/>
</dbReference>
<feature type="domain" description="PNT" evidence="8">
    <location>
        <begin position="178"/>
        <end position="263"/>
    </location>
</feature>
<evidence type="ECO:0000313" key="9">
    <source>
        <dbReference type="Proteomes" id="UP000192223"/>
    </source>
</evidence>